<feature type="region of interest" description="Disordered" evidence="1">
    <location>
        <begin position="1"/>
        <end position="24"/>
    </location>
</feature>
<gene>
    <name evidence="2" type="ORF">BRAA02T08072Z</name>
</gene>
<sequence>MFRTTRSARRNSRDGSGEKTLSDKKNALGYSGTAGLGCDCCEITGVDAKMKDGVLRMIVSRVKVKDHHNKCTLFLPPNTGKSGRYNPDESPWNLAELEDHPFVLKGCKDSSTSEATSDGGRLFSLDLPGVCGDDMLVLPNENEVKFYGENKEVCEHDEKNINNIYML</sequence>
<evidence type="ECO:0008006" key="3">
    <source>
        <dbReference type="Google" id="ProtNLM"/>
    </source>
</evidence>
<accession>A0A3P6AGX1</accession>
<feature type="compositionally biased region" description="Basic and acidic residues" evidence="1">
    <location>
        <begin position="11"/>
        <end position="24"/>
    </location>
</feature>
<proteinExistence type="predicted"/>
<dbReference type="AlphaFoldDB" id="A0A3P6AGX1"/>
<dbReference type="InterPro" id="IPR044656">
    <property type="entry name" value="HSP14.7/HSP23.5/HSP23.6-like"/>
</dbReference>
<dbReference type="PANTHER" id="PTHR46991:SF20">
    <property type="entry name" value="SHSP DOMAIN-CONTAINING PROTEIN"/>
    <property type="match status" value="1"/>
</dbReference>
<reference evidence="2" key="1">
    <citation type="submission" date="2018-11" db="EMBL/GenBank/DDBJ databases">
        <authorList>
            <consortium name="Genoscope - CEA"/>
            <person name="William W."/>
        </authorList>
    </citation>
    <scope>NUCLEOTIDE SEQUENCE</scope>
</reference>
<dbReference type="PANTHER" id="PTHR46991">
    <property type="entry name" value="23.5 KDA HEAT SHOCK PROTEIN, MITOCHONDRIAL"/>
    <property type="match status" value="1"/>
</dbReference>
<feature type="compositionally biased region" description="Basic residues" evidence="1">
    <location>
        <begin position="1"/>
        <end position="10"/>
    </location>
</feature>
<evidence type="ECO:0000313" key="2">
    <source>
        <dbReference type="EMBL" id="VDC90937.1"/>
    </source>
</evidence>
<protein>
    <recommendedName>
        <fullName evidence="3">SHSP domain-containing protein</fullName>
    </recommendedName>
</protein>
<evidence type="ECO:0000256" key="1">
    <source>
        <dbReference type="SAM" id="MobiDB-lite"/>
    </source>
</evidence>
<dbReference type="EMBL" id="LR031573">
    <property type="protein sequence ID" value="VDC90937.1"/>
    <property type="molecule type" value="Genomic_DNA"/>
</dbReference>
<organism evidence="2">
    <name type="scientific">Brassica campestris</name>
    <name type="common">Field mustard</name>
    <dbReference type="NCBI Taxonomy" id="3711"/>
    <lineage>
        <taxon>Eukaryota</taxon>
        <taxon>Viridiplantae</taxon>
        <taxon>Streptophyta</taxon>
        <taxon>Embryophyta</taxon>
        <taxon>Tracheophyta</taxon>
        <taxon>Spermatophyta</taxon>
        <taxon>Magnoliopsida</taxon>
        <taxon>eudicotyledons</taxon>
        <taxon>Gunneridae</taxon>
        <taxon>Pentapetalae</taxon>
        <taxon>rosids</taxon>
        <taxon>malvids</taxon>
        <taxon>Brassicales</taxon>
        <taxon>Brassicaceae</taxon>
        <taxon>Brassiceae</taxon>
        <taxon>Brassica</taxon>
    </lineage>
</organism>
<name>A0A3P6AGX1_BRACM</name>